<keyword evidence="3" id="KW-0808">Transferase</keyword>
<evidence type="ECO:0000313" key="3">
    <source>
        <dbReference type="EMBL" id="QES22255.1"/>
    </source>
</evidence>
<dbReference type="Gene3D" id="2.40.128.150">
    <property type="entry name" value="Cysteine proteinases"/>
    <property type="match status" value="1"/>
</dbReference>
<accession>A0A5P2AVS0</accession>
<proteinExistence type="inferred from homology"/>
<dbReference type="GO" id="GO:0016407">
    <property type="term" value="F:acetyltransferase activity"/>
    <property type="evidence" value="ECO:0007669"/>
    <property type="project" value="InterPro"/>
</dbReference>
<dbReference type="SUPFAM" id="SSF54001">
    <property type="entry name" value="Cysteine proteinases"/>
    <property type="match status" value="1"/>
</dbReference>
<evidence type="ECO:0000313" key="4">
    <source>
        <dbReference type="Proteomes" id="UP000324106"/>
    </source>
</evidence>
<dbReference type="InterPro" id="IPR001447">
    <property type="entry name" value="Arylamine_N-AcTrfase"/>
</dbReference>
<dbReference type="Gene3D" id="3.30.2140.10">
    <property type="entry name" value="Arylamine N-acetyltransferase"/>
    <property type="match status" value="1"/>
</dbReference>
<gene>
    <name evidence="3" type="ORF">DEJ46_26695</name>
</gene>
<reference evidence="3 4" key="1">
    <citation type="submission" date="2018-05" db="EMBL/GenBank/DDBJ databases">
        <title>Streptomyces venezuelae.</title>
        <authorList>
            <person name="Kim W."/>
            <person name="Lee N."/>
            <person name="Cho B.-K."/>
        </authorList>
    </citation>
    <scope>NUCLEOTIDE SEQUENCE [LARGE SCALE GENOMIC DNA]</scope>
    <source>
        <strain evidence="3 4">ATCC 15068</strain>
    </source>
</reference>
<dbReference type="Proteomes" id="UP000324106">
    <property type="component" value="Chromosome"/>
</dbReference>
<dbReference type="InterPro" id="IPR038765">
    <property type="entry name" value="Papain-like_cys_pep_sf"/>
</dbReference>
<organism evidence="3 4">
    <name type="scientific">Streptomyces venezuelae</name>
    <dbReference type="NCBI Taxonomy" id="54571"/>
    <lineage>
        <taxon>Bacteria</taxon>
        <taxon>Bacillati</taxon>
        <taxon>Actinomycetota</taxon>
        <taxon>Actinomycetes</taxon>
        <taxon>Kitasatosporales</taxon>
        <taxon>Streptomycetaceae</taxon>
        <taxon>Streptomyces</taxon>
    </lineage>
</organism>
<dbReference type="RefSeq" id="WP_150270325.1">
    <property type="nucleotide sequence ID" value="NZ_CP029194.1"/>
</dbReference>
<sequence length="281" mass="31015">MSDDVTDVPDQTAPAPAAPALPDASAYLARIGAQRPVRADAAALRELHVRHLLSVPFENLSIHLGEDILLDEKALVDKVVGARRGGFCYELNTAFAVLLREFGYRVSLLQARVVDPEGRLGIPYDHMALLVVTADGERWLADVGFGDHSHYPLAFDERGDQEDPGGRFRVQEAADGDLEVLRDGKPQYRLEARPRELADFTAGAWYHRTSPDSHFPRSLICSLLTEEGRITLSGRKLITRAHGERVERVLDGDEEVRGAYRELFGIEFDELPVVGGGTPNP</sequence>
<dbReference type="PANTHER" id="PTHR11786">
    <property type="entry name" value="N-HYDROXYARYLAMINE O-ACETYLTRANSFERASE"/>
    <property type="match status" value="1"/>
</dbReference>
<evidence type="ECO:0000256" key="1">
    <source>
        <dbReference type="ARBA" id="ARBA00006547"/>
    </source>
</evidence>
<dbReference type="OrthoDB" id="7181050at2"/>
<name>A0A5P2AVS0_STRVZ</name>
<dbReference type="Pfam" id="PF00797">
    <property type="entry name" value="Acetyltransf_2"/>
    <property type="match status" value="1"/>
</dbReference>
<dbReference type="AlphaFoldDB" id="A0A5P2AVS0"/>
<evidence type="ECO:0000256" key="2">
    <source>
        <dbReference type="RuleBase" id="RU003452"/>
    </source>
</evidence>
<comment type="similarity">
    <text evidence="1 2">Belongs to the arylamine N-acetyltransferase family.</text>
</comment>
<dbReference type="PANTHER" id="PTHR11786:SF0">
    <property type="entry name" value="ARYLAMINE N-ACETYLTRANSFERASE 4-RELATED"/>
    <property type="match status" value="1"/>
</dbReference>
<protein>
    <submittedName>
        <fullName evidence="3">Acetyltransferase</fullName>
    </submittedName>
</protein>
<dbReference type="PRINTS" id="PR01543">
    <property type="entry name" value="ANATRNSFRASE"/>
</dbReference>
<dbReference type="EMBL" id="CP029194">
    <property type="protein sequence ID" value="QES22255.1"/>
    <property type="molecule type" value="Genomic_DNA"/>
</dbReference>